<keyword evidence="1" id="KW-1133">Transmembrane helix</keyword>
<dbReference type="Proteomes" id="UP000292935">
    <property type="component" value="Unassembled WGS sequence"/>
</dbReference>
<proteinExistence type="predicted"/>
<feature type="transmembrane region" description="Helical" evidence="1">
    <location>
        <begin position="113"/>
        <end position="136"/>
    </location>
</feature>
<sequence length="137" mass="14089">MTELEADRDTDTNRDTAIQHKRSTGGLVSIISLSVLALVPTMYVALLLSLSIHGYQTYTGATMEPGDNAAMNASEEYLGIVIASVAFVILWLLVTGIAAAIAASTGWPVVRTVLFVGGALVLAGGVLVVAGLTIGAS</sequence>
<protein>
    <submittedName>
        <fullName evidence="2">Uncharacterized protein</fullName>
    </submittedName>
</protein>
<comment type="caution">
    <text evidence="2">The sequence shown here is derived from an EMBL/GenBank/DDBJ whole genome shotgun (WGS) entry which is preliminary data.</text>
</comment>
<feature type="transmembrane region" description="Helical" evidence="1">
    <location>
        <begin position="77"/>
        <end position="101"/>
    </location>
</feature>
<dbReference type="AlphaFoldDB" id="A0A4Q2JQ50"/>
<dbReference type="EMBL" id="SDPO01000001">
    <property type="protein sequence ID" value="RXZ50381.1"/>
    <property type="molecule type" value="Genomic_DNA"/>
</dbReference>
<feature type="transmembrane region" description="Helical" evidence="1">
    <location>
        <begin position="27"/>
        <end position="48"/>
    </location>
</feature>
<evidence type="ECO:0000313" key="2">
    <source>
        <dbReference type="EMBL" id="RXZ50381.1"/>
    </source>
</evidence>
<name>A0A4Q2JQ50_9MICO</name>
<reference evidence="2 3" key="1">
    <citation type="submission" date="2019-01" db="EMBL/GenBank/DDBJ databases">
        <authorList>
            <person name="Li J."/>
        </authorList>
    </citation>
    <scope>NUCLEOTIDE SEQUENCE [LARGE SCALE GENOMIC DNA]</scope>
    <source>
        <strain evidence="2 3">CCUG 35506</strain>
    </source>
</reference>
<evidence type="ECO:0000313" key="3">
    <source>
        <dbReference type="Proteomes" id="UP000292935"/>
    </source>
</evidence>
<dbReference type="RefSeq" id="WP_129230185.1">
    <property type="nucleotide sequence ID" value="NZ_SDPO01000001.1"/>
</dbReference>
<gene>
    <name evidence="2" type="ORF">ESP57_00725</name>
</gene>
<keyword evidence="1" id="KW-0472">Membrane</keyword>
<keyword evidence="1" id="KW-0812">Transmembrane</keyword>
<keyword evidence="3" id="KW-1185">Reference proteome</keyword>
<accession>A0A4Q2JQ50</accession>
<evidence type="ECO:0000256" key="1">
    <source>
        <dbReference type="SAM" id="Phobius"/>
    </source>
</evidence>
<organism evidence="2 3">
    <name type="scientific">Agromyces fucosus</name>
    <dbReference type="NCBI Taxonomy" id="41985"/>
    <lineage>
        <taxon>Bacteria</taxon>
        <taxon>Bacillati</taxon>
        <taxon>Actinomycetota</taxon>
        <taxon>Actinomycetes</taxon>
        <taxon>Micrococcales</taxon>
        <taxon>Microbacteriaceae</taxon>
        <taxon>Agromyces</taxon>
    </lineage>
</organism>